<evidence type="ECO:0000256" key="4">
    <source>
        <dbReference type="ARBA" id="ARBA00022475"/>
    </source>
</evidence>
<keyword evidence="7 9" id="KW-1133">Transmembrane helix</keyword>
<comment type="similarity">
    <text evidence="2">Belongs to the binding-protein-dependent transport system permease family. MalFG subfamily.</text>
</comment>
<sequence>MSIQSGRLAGAFERLTADPVAVAKLAVKYMIGLIVSIWMLFPIYWMVITGFKTHDSIVEVELVPVEITFAHYQDLFLDGEFHSYLLNSAIVSVTVVSVSLLLAVPAAYSLSRLDVPAAHHFSFYILSTRMIPPLALLVPLYVFYTRIGLTGGRLGLIIVHFLLTLPLMIWIIKGFIDEVPESLEESAMVDGCNRIEAFRAVVLPLIMPGVAAAAFIGLIFSWNDFQLALVLLDGGVRTAPLEIQNALGYTSINWGMLGAAGTVTVLPVIIISLLIRDYLVEGMTMGAVKE</sequence>
<accession>L0JY98</accession>
<name>L0JY98_9EURY</name>
<dbReference type="GeneID" id="14402788"/>
<dbReference type="GO" id="GO:0005886">
    <property type="term" value="C:plasma membrane"/>
    <property type="evidence" value="ECO:0007669"/>
    <property type="project" value="UniProtKB-SubCell"/>
</dbReference>
<feature type="transmembrane region" description="Helical" evidence="9">
    <location>
        <begin position="156"/>
        <end position="176"/>
    </location>
</feature>
<feature type="transmembrane region" description="Helical" evidence="9">
    <location>
        <begin position="197"/>
        <end position="222"/>
    </location>
</feature>
<reference evidence="11 12" key="1">
    <citation type="submission" date="2012-11" db="EMBL/GenBank/DDBJ databases">
        <title>FINISHED of Natronococcus occultus SP4, DSM 3396.</title>
        <authorList>
            <consortium name="DOE Joint Genome Institute"/>
            <person name="Eisen J."/>
            <person name="Huntemann M."/>
            <person name="Wei C.-L."/>
            <person name="Han J."/>
            <person name="Detter J.C."/>
            <person name="Han C."/>
            <person name="Tapia R."/>
            <person name="Chen A."/>
            <person name="Kyrpides N."/>
            <person name="Mavromatis K."/>
            <person name="Markowitz V."/>
            <person name="Szeto E."/>
            <person name="Ivanova N."/>
            <person name="Mikhailova N."/>
            <person name="Ovchinnikova G."/>
            <person name="Pagani I."/>
            <person name="Pati A."/>
            <person name="Goodwin L."/>
            <person name="Nordberg H.P."/>
            <person name="Cantor M.N."/>
            <person name="Hua S.X."/>
            <person name="Woyke T."/>
            <person name="Eisen J."/>
            <person name="Klenk H.-P."/>
            <person name="Klenk H.-P."/>
        </authorList>
    </citation>
    <scope>NUCLEOTIDE SEQUENCE [LARGE SCALE GENOMIC DNA]</scope>
    <source>
        <strain evidence="11 12">SP4</strain>
    </source>
</reference>
<keyword evidence="8 9" id="KW-0472">Membrane</keyword>
<comment type="subcellular location">
    <subcellularLocation>
        <location evidence="1 9">Cell membrane</location>
        <topology evidence="1 9">Multi-pass membrane protein</topology>
    </subcellularLocation>
</comment>
<keyword evidence="5" id="KW-0762">Sugar transport</keyword>
<dbReference type="CDD" id="cd06261">
    <property type="entry name" value="TM_PBP2"/>
    <property type="match status" value="1"/>
</dbReference>
<evidence type="ECO:0000259" key="10">
    <source>
        <dbReference type="PROSITE" id="PS50928"/>
    </source>
</evidence>
<dbReference type="PANTHER" id="PTHR32243">
    <property type="entry name" value="MALTOSE TRANSPORT SYSTEM PERMEASE-RELATED"/>
    <property type="match status" value="1"/>
</dbReference>
<evidence type="ECO:0000256" key="6">
    <source>
        <dbReference type="ARBA" id="ARBA00022692"/>
    </source>
</evidence>
<keyword evidence="3 9" id="KW-0813">Transport</keyword>
<dbReference type="GO" id="GO:0055085">
    <property type="term" value="P:transmembrane transport"/>
    <property type="evidence" value="ECO:0007669"/>
    <property type="project" value="InterPro"/>
</dbReference>
<dbReference type="Gene3D" id="1.10.3720.10">
    <property type="entry name" value="MetI-like"/>
    <property type="match status" value="1"/>
</dbReference>
<dbReference type="SUPFAM" id="SSF161098">
    <property type="entry name" value="MetI-like"/>
    <property type="match status" value="1"/>
</dbReference>
<dbReference type="EMBL" id="CP003929">
    <property type="protein sequence ID" value="AGB37094.1"/>
    <property type="molecule type" value="Genomic_DNA"/>
</dbReference>
<keyword evidence="4" id="KW-1003">Cell membrane</keyword>
<evidence type="ECO:0000256" key="9">
    <source>
        <dbReference type="RuleBase" id="RU363032"/>
    </source>
</evidence>
<dbReference type="RefSeq" id="WP_015320545.1">
    <property type="nucleotide sequence ID" value="NC_019974.1"/>
</dbReference>
<feature type="transmembrane region" description="Helical" evidence="9">
    <location>
        <begin position="121"/>
        <end position="144"/>
    </location>
</feature>
<keyword evidence="6 9" id="KW-0812">Transmembrane</keyword>
<dbReference type="STRING" id="694430.Natoc_1266"/>
<evidence type="ECO:0000256" key="8">
    <source>
        <dbReference type="ARBA" id="ARBA00023136"/>
    </source>
</evidence>
<evidence type="ECO:0000256" key="7">
    <source>
        <dbReference type="ARBA" id="ARBA00022989"/>
    </source>
</evidence>
<evidence type="ECO:0000313" key="12">
    <source>
        <dbReference type="Proteomes" id="UP000010878"/>
    </source>
</evidence>
<evidence type="ECO:0000256" key="5">
    <source>
        <dbReference type="ARBA" id="ARBA00022597"/>
    </source>
</evidence>
<protein>
    <submittedName>
        <fullName evidence="11">Carbohydrate ABC transporter membrane protein 2, CUT1 family</fullName>
    </submittedName>
</protein>
<dbReference type="Proteomes" id="UP000010878">
    <property type="component" value="Chromosome"/>
</dbReference>
<feature type="transmembrane region" description="Helical" evidence="9">
    <location>
        <begin position="254"/>
        <end position="275"/>
    </location>
</feature>
<dbReference type="AlphaFoldDB" id="L0JY98"/>
<dbReference type="InterPro" id="IPR000515">
    <property type="entry name" value="MetI-like"/>
</dbReference>
<dbReference type="InterPro" id="IPR035906">
    <property type="entry name" value="MetI-like_sf"/>
</dbReference>
<dbReference type="PANTHER" id="PTHR32243:SF50">
    <property type="entry name" value="MALTOSE_MALTODEXTRIN TRANSPORT SYSTEM PERMEASE PROTEIN MALG"/>
    <property type="match status" value="1"/>
</dbReference>
<dbReference type="HOGENOM" id="CLU_016047_1_2_2"/>
<gene>
    <name evidence="11" type="ORF">Natoc_1266</name>
</gene>
<dbReference type="Pfam" id="PF00528">
    <property type="entry name" value="BPD_transp_1"/>
    <property type="match status" value="1"/>
</dbReference>
<evidence type="ECO:0000256" key="2">
    <source>
        <dbReference type="ARBA" id="ARBA00009047"/>
    </source>
</evidence>
<dbReference type="InterPro" id="IPR050901">
    <property type="entry name" value="BP-dep_ABC_trans_perm"/>
</dbReference>
<feature type="domain" description="ABC transmembrane type-1" evidence="10">
    <location>
        <begin position="85"/>
        <end position="275"/>
    </location>
</feature>
<keyword evidence="12" id="KW-1185">Reference proteome</keyword>
<feature type="transmembrane region" description="Helical" evidence="9">
    <location>
        <begin position="84"/>
        <end position="109"/>
    </location>
</feature>
<feature type="transmembrane region" description="Helical" evidence="9">
    <location>
        <begin position="29"/>
        <end position="48"/>
    </location>
</feature>
<dbReference type="eggNOG" id="arCOG00159">
    <property type="taxonomic scope" value="Archaea"/>
</dbReference>
<dbReference type="KEGG" id="nou:Natoc_1266"/>
<evidence type="ECO:0000256" key="1">
    <source>
        <dbReference type="ARBA" id="ARBA00004651"/>
    </source>
</evidence>
<dbReference type="PROSITE" id="PS50928">
    <property type="entry name" value="ABC_TM1"/>
    <property type="match status" value="1"/>
</dbReference>
<evidence type="ECO:0000256" key="3">
    <source>
        <dbReference type="ARBA" id="ARBA00022448"/>
    </source>
</evidence>
<organism evidence="11 12">
    <name type="scientific">Natronococcus occultus SP4</name>
    <dbReference type="NCBI Taxonomy" id="694430"/>
    <lineage>
        <taxon>Archaea</taxon>
        <taxon>Methanobacteriati</taxon>
        <taxon>Methanobacteriota</taxon>
        <taxon>Stenosarchaea group</taxon>
        <taxon>Halobacteria</taxon>
        <taxon>Halobacteriales</taxon>
        <taxon>Natrialbaceae</taxon>
        <taxon>Natronococcus</taxon>
    </lineage>
</organism>
<proteinExistence type="inferred from homology"/>
<evidence type="ECO:0000313" key="11">
    <source>
        <dbReference type="EMBL" id="AGB37094.1"/>
    </source>
</evidence>
<dbReference type="OrthoDB" id="57451at2157"/>